<dbReference type="SUPFAM" id="SSF55347">
    <property type="entry name" value="Glyceraldehyde-3-phosphate dehydrogenase-like, C-terminal domain"/>
    <property type="match status" value="1"/>
</dbReference>
<dbReference type="SUPFAM" id="SSF51735">
    <property type="entry name" value="NAD(P)-binding Rossmann-fold domains"/>
    <property type="match status" value="1"/>
</dbReference>
<accession>A0A4Q7ZI65</accession>
<keyword evidence="2" id="KW-0560">Oxidoreductase</keyword>
<dbReference type="GO" id="GO:0016491">
    <property type="term" value="F:oxidoreductase activity"/>
    <property type="evidence" value="ECO:0007669"/>
    <property type="project" value="UniProtKB-KW"/>
</dbReference>
<gene>
    <name evidence="5" type="ORF">EV385_2290</name>
</gene>
<name>A0A4Q7ZI65_9ACTN</name>
<dbReference type="GO" id="GO:0000166">
    <property type="term" value="F:nucleotide binding"/>
    <property type="evidence" value="ECO:0007669"/>
    <property type="project" value="InterPro"/>
</dbReference>
<comment type="caution">
    <text evidence="5">The sequence shown here is derived from an EMBL/GenBank/DDBJ whole genome shotgun (WGS) entry which is preliminary data.</text>
</comment>
<dbReference type="Pfam" id="PF22725">
    <property type="entry name" value="GFO_IDH_MocA_C3"/>
    <property type="match status" value="1"/>
</dbReference>
<evidence type="ECO:0000256" key="1">
    <source>
        <dbReference type="ARBA" id="ARBA00010928"/>
    </source>
</evidence>
<dbReference type="InterPro" id="IPR036291">
    <property type="entry name" value="NAD(P)-bd_dom_sf"/>
</dbReference>
<reference evidence="5 6" key="1">
    <citation type="submission" date="2019-02" db="EMBL/GenBank/DDBJ databases">
        <title>Sequencing the genomes of 1000 actinobacteria strains.</title>
        <authorList>
            <person name="Klenk H.-P."/>
        </authorList>
    </citation>
    <scope>NUCLEOTIDE SEQUENCE [LARGE SCALE GENOMIC DNA]</scope>
    <source>
        <strain evidence="5 6">DSM 45162</strain>
    </source>
</reference>
<evidence type="ECO:0000256" key="2">
    <source>
        <dbReference type="ARBA" id="ARBA00023002"/>
    </source>
</evidence>
<dbReference type="EMBL" id="SHKY01000001">
    <property type="protein sequence ID" value="RZU50518.1"/>
    <property type="molecule type" value="Genomic_DNA"/>
</dbReference>
<dbReference type="PANTHER" id="PTHR22604">
    <property type="entry name" value="OXIDOREDUCTASES"/>
    <property type="match status" value="1"/>
</dbReference>
<keyword evidence="6" id="KW-1185">Reference proteome</keyword>
<evidence type="ECO:0000259" key="4">
    <source>
        <dbReference type="Pfam" id="PF22725"/>
    </source>
</evidence>
<dbReference type="InterPro" id="IPR000683">
    <property type="entry name" value="Gfo/Idh/MocA-like_OxRdtase_N"/>
</dbReference>
<evidence type="ECO:0000259" key="3">
    <source>
        <dbReference type="Pfam" id="PF01408"/>
    </source>
</evidence>
<dbReference type="Pfam" id="PF01408">
    <property type="entry name" value="GFO_IDH_MocA"/>
    <property type="match status" value="1"/>
</dbReference>
<dbReference type="InterPro" id="IPR050984">
    <property type="entry name" value="Gfo/Idh/MocA_domain"/>
</dbReference>
<evidence type="ECO:0000313" key="5">
    <source>
        <dbReference type="EMBL" id="RZU50518.1"/>
    </source>
</evidence>
<evidence type="ECO:0000313" key="6">
    <source>
        <dbReference type="Proteomes" id="UP000292564"/>
    </source>
</evidence>
<dbReference type="PANTHER" id="PTHR22604:SF105">
    <property type="entry name" value="TRANS-1,2-DIHYDROBENZENE-1,2-DIOL DEHYDROGENASE"/>
    <property type="match status" value="1"/>
</dbReference>
<dbReference type="Proteomes" id="UP000292564">
    <property type="component" value="Unassembled WGS sequence"/>
</dbReference>
<organism evidence="5 6">
    <name type="scientific">Krasilnikovia cinnamomea</name>
    <dbReference type="NCBI Taxonomy" id="349313"/>
    <lineage>
        <taxon>Bacteria</taxon>
        <taxon>Bacillati</taxon>
        <taxon>Actinomycetota</taxon>
        <taxon>Actinomycetes</taxon>
        <taxon>Micromonosporales</taxon>
        <taxon>Micromonosporaceae</taxon>
        <taxon>Krasilnikovia</taxon>
    </lineage>
</organism>
<dbReference type="Gene3D" id="3.40.50.720">
    <property type="entry name" value="NAD(P)-binding Rossmann-like Domain"/>
    <property type="match status" value="1"/>
</dbReference>
<feature type="domain" description="GFO/IDH/MocA-like oxidoreductase" evidence="4">
    <location>
        <begin position="136"/>
        <end position="251"/>
    </location>
</feature>
<feature type="domain" description="Gfo/Idh/MocA-like oxidoreductase N-terminal" evidence="3">
    <location>
        <begin position="9"/>
        <end position="125"/>
    </location>
</feature>
<dbReference type="Gene3D" id="3.30.360.10">
    <property type="entry name" value="Dihydrodipicolinate Reductase, domain 2"/>
    <property type="match status" value="1"/>
</dbReference>
<comment type="similarity">
    <text evidence="1">Belongs to the Gfo/Idh/MocA family.</text>
</comment>
<proteinExistence type="inferred from homology"/>
<dbReference type="AlphaFoldDB" id="A0A4Q7ZI65"/>
<protein>
    <submittedName>
        <fullName evidence="5">Putative dehydrogenase</fullName>
    </submittedName>
</protein>
<dbReference type="OrthoDB" id="9815825at2"/>
<dbReference type="InterPro" id="IPR055170">
    <property type="entry name" value="GFO_IDH_MocA-like_dom"/>
</dbReference>
<sequence length="336" mass="35530">MAKDVSPTVRWGILGTGAIATTFAADLRLVPGAELAAVGSRRADTATEFARRHGFARAHGSWAELAADDQVDVVYVATPHAMHHAAALTCLAGGKAVLCEKPMTLDLASSAHLVQEARTRGLFLMEAMWMRCNPAIRRVAELIGDGAIGEVTAVHADFGLAGPFGAEHRLRDPRLGGGAALDLGVYPLNLAHLILGTPESVQAWARLTPEGVDENTGMLLGYASGAVAALTCGIGGATRNTASITGTRGRIDLPPEFYMPRSFELHRDGRAETFDVPFPGHGYQYEALEVQRCLAAGELESPLVPQTATLEIMSTLDAVRAQIGVSYDLDPPAELS</sequence>
<dbReference type="RefSeq" id="WP_130513229.1">
    <property type="nucleotide sequence ID" value="NZ_SHKY01000001.1"/>
</dbReference>